<feature type="transmembrane region" description="Helical" evidence="1">
    <location>
        <begin position="273"/>
        <end position="292"/>
    </location>
</feature>
<feature type="transmembrane region" description="Helical" evidence="1">
    <location>
        <begin position="381"/>
        <end position="399"/>
    </location>
</feature>
<keyword evidence="1" id="KW-0812">Transmembrane</keyword>
<keyword evidence="1" id="KW-1133">Transmembrane helix</keyword>
<proteinExistence type="predicted"/>
<gene>
    <name evidence="2" type="ORF">SAMN05421813_10134</name>
</gene>
<evidence type="ECO:0000256" key="1">
    <source>
        <dbReference type="SAM" id="Phobius"/>
    </source>
</evidence>
<organism evidence="2 3">
    <name type="scientific">Daejeonella rubra</name>
    <dbReference type="NCBI Taxonomy" id="990371"/>
    <lineage>
        <taxon>Bacteria</taxon>
        <taxon>Pseudomonadati</taxon>
        <taxon>Bacteroidota</taxon>
        <taxon>Sphingobacteriia</taxon>
        <taxon>Sphingobacteriales</taxon>
        <taxon>Sphingobacteriaceae</taxon>
        <taxon>Daejeonella</taxon>
    </lineage>
</organism>
<evidence type="ECO:0000313" key="3">
    <source>
        <dbReference type="Proteomes" id="UP000199226"/>
    </source>
</evidence>
<dbReference type="OrthoDB" id="2827525at2"/>
<dbReference type="STRING" id="990371.SAMN05421813_10134"/>
<keyword evidence="1" id="KW-0472">Membrane</keyword>
<feature type="transmembrane region" description="Helical" evidence="1">
    <location>
        <begin position="210"/>
        <end position="232"/>
    </location>
</feature>
<feature type="transmembrane region" description="Helical" evidence="1">
    <location>
        <begin position="50"/>
        <end position="69"/>
    </location>
</feature>
<dbReference type="AlphaFoldDB" id="A0A1G9LPM4"/>
<accession>A0A1G9LPM4</accession>
<name>A0A1G9LPM4_9SPHI</name>
<feature type="transmembrane region" description="Helical" evidence="1">
    <location>
        <begin position="137"/>
        <end position="159"/>
    </location>
</feature>
<sequence>MNTFLSKWLSISFLNLFLVAFLGFILRYKIAYYLPLSNQKYILHSHSHFAFSGWITQSLMVLLVYYLSLKIGEHVLEKYRLLLYANLVCSYGMLISFIIQGYGLFSISFSTLSILVSVAFTIYFWKDLNQIKKKASSILWFKAALAFGIVSSLGAFSLSYLMANKISDQNWYLASIYFFLHFQYNGWFLFAGMGLLSDKLDFLIHERKKLYYVFFLFCFACIPAYFLSILWIPFSGSIYFLLIAAVIAQLIAWAIMLNILFKNKIQISKQLSPQGKTLLILSAIAFTIKLLLQSGSIHPALSQLSYGFRPIIIGYLHLVLLGVTSIFIIGYIISFKLIKVNKLLISGTIIFVSGIIINELLLMIQGVAALSYKAIPYINEMLLGAAMILLSGTLVMIISRKKTTE</sequence>
<feature type="transmembrane region" description="Helical" evidence="1">
    <location>
        <begin position="312"/>
        <end position="333"/>
    </location>
</feature>
<feature type="transmembrane region" description="Helical" evidence="1">
    <location>
        <begin position="81"/>
        <end position="99"/>
    </location>
</feature>
<dbReference type="RefSeq" id="WP_090697331.1">
    <property type="nucleotide sequence ID" value="NZ_FNHH01000001.1"/>
</dbReference>
<feature type="transmembrane region" description="Helical" evidence="1">
    <location>
        <begin position="238"/>
        <end position="261"/>
    </location>
</feature>
<feature type="transmembrane region" description="Helical" evidence="1">
    <location>
        <begin position="105"/>
        <end position="125"/>
    </location>
</feature>
<feature type="transmembrane region" description="Helical" evidence="1">
    <location>
        <begin position="345"/>
        <end position="369"/>
    </location>
</feature>
<evidence type="ECO:0000313" key="2">
    <source>
        <dbReference type="EMBL" id="SDL63863.1"/>
    </source>
</evidence>
<keyword evidence="3" id="KW-1185">Reference proteome</keyword>
<protein>
    <submittedName>
        <fullName evidence="2">Uncharacterized protein</fullName>
    </submittedName>
</protein>
<dbReference type="EMBL" id="FNHH01000001">
    <property type="protein sequence ID" value="SDL63863.1"/>
    <property type="molecule type" value="Genomic_DNA"/>
</dbReference>
<feature type="transmembrane region" description="Helical" evidence="1">
    <location>
        <begin position="171"/>
        <end position="190"/>
    </location>
</feature>
<feature type="transmembrane region" description="Helical" evidence="1">
    <location>
        <begin position="12"/>
        <end position="30"/>
    </location>
</feature>
<reference evidence="3" key="1">
    <citation type="submission" date="2016-10" db="EMBL/GenBank/DDBJ databases">
        <authorList>
            <person name="Varghese N."/>
            <person name="Submissions S."/>
        </authorList>
    </citation>
    <scope>NUCLEOTIDE SEQUENCE [LARGE SCALE GENOMIC DNA]</scope>
    <source>
        <strain evidence="3">DSM 24536</strain>
    </source>
</reference>
<dbReference type="Proteomes" id="UP000199226">
    <property type="component" value="Unassembled WGS sequence"/>
</dbReference>